<dbReference type="NCBIfam" id="TIGR03399">
    <property type="entry name" value="RNA_3prim_cycl"/>
    <property type="match status" value="1"/>
</dbReference>
<dbReference type="InterPro" id="IPR037136">
    <property type="entry name" value="RNA3'_phos_cyclase_dom_sf"/>
</dbReference>
<evidence type="ECO:0000256" key="4">
    <source>
        <dbReference type="ARBA" id="ARBA00024481"/>
    </source>
</evidence>
<dbReference type="GO" id="GO:0006396">
    <property type="term" value="P:RNA processing"/>
    <property type="evidence" value="ECO:0007669"/>
    <property type="project" value="UniProtKB-UniRule"/>
</dbReference>
<gene>
    <name evidence="8" type="primary">rtcA</name>
    <name evidence="8" type="ORF">ENO59_11350</name>
</gene>
<comment type="caution">
    <text evidence="8">The sequence shown here is derived from an EMBL/GenBank/DDBJ whole genome shotgun (WGS) entry which is preliminary data.</text>
</comment>
<feature type="domain" description="RNA 3'-terminal phosphate cyclase" evidence="6">
    <location>
        <begin position="15"/>
        <end position="336"/>
    </location>
</feature>
<dbReference type="Gene3D" id="3.65.10.20">
    <property type="entry name" value="RNA 3'-terminal phosphate cyclase domain"/>
    <property type="match status" value="1"/>
</dbReference>
<dbReference type="GO" id="GO:0003963">
    <property type="term" value="F:RNA-3'-phosphate cyclase activity"/>
    <property type="evidence" value="ECO:0007669"/>
    <property type="project" value="UniProtKB-UniRule"/>
</dbReference>
<evidence type="ECO:0000256" key="1">
    <source>
        <dbReference type="ARBA" id="ARBA00009206"/>
    </source>
</evidence>
<feature type="domain" description="RNA 3'-terminal phosphate cyclase insert" evidence="7">
    <location>
        <begin position="188"/>
        <end position="286"/>
    </location>
</feature>
<sequence length="362" mass="39120">MSHLAPIALDGSQHSGSGTLVRQAIALAAILGRPLQLYNIRVRRQPPGLRPQHLKAVEAVAELVDADVQGARVDSSQLWFVPRRPPRGGTYHWDIGTAGSATLLIGTVLPVLAFADAPTQARVCGGLFQDFAPTFFHLRHALLPLLARMGIEAHLEMMRPGYVPRGGGEVLLHVTPLRKPLQPLQLTAQGRPVRVFGYALASHLKARRVAQRMAERCRQHLRAAGLPEPELEILEDTSAYQPGAALAVFIETNTGARLGADRAGAPGRPSEAIADDVAYQLLEDLQRGATVDRFLADQLLPYVALAQGNSAYYIPAVTDHVASSQWLVAYLTGAVVHLEDHRLGVDGIGQAPYPIRKPAKLT</sequence>
<evidence type="ECO:0000259" key="6">
    <source>
        <dbReference type="Pfam" id="PF01137"/>
    </source>
</evidence>
<dbReference type="AlphaFoldDB" id="A0A7V2B2I9"/>
<protein>
    <recommendedName>
        <fullName evidence="5">RNA 3'-terminal phosphate cyclase</fullName>
        <ecNumber evidence="5">6.5.1.4</ecNumber>
    </recommendedName>
</protein>
<evidence type="ECO:0000256" key="3">
    <source>
        <dbReference type="ARBA" id="ARBA00022741"/>
    </source>
</evidence>
<evidence type="ECO:0000259" key="7">
    <source>
        <dbReference type="Pfam" id="PF05189"/>
    </source>
</evidence>
<dbReference type="Pfam" id="PF05189">
    <property type="entry name" value="RTC_insert"/>
    <property type="match status" value="1"/>
</dbReference>
<reference evidence="8" key="1">
    <citation type="journal article" date="2020" name="mSystems">
        <title>Genome- and Community-Level Interaction Insights into Carbon Utilization and Element Cycling Functions of Hydrothermarchaeota in Hydrothermal Sediment.</title>
        <authorList>
            <person name="Zhou Z."/>
            <person name="Liu Y."/>
            <person name="Xu W."/>
            <person name="Pan J."/>
            <person name="Luo Z.H."/>
            <person name="Li M."/>
        </authorList>
    </citation>
    <scope>NUCLEOTIDE SEQUENCE [LARGE SCALE GENOMIC DNA]</scope>
    <source>
        <strain evidence="8">SpSt-143</strain>
    </source>
</reference>
<dbReference type="InterPro" id="IPR036553">
    <property type="entry name" value="RPTC_insert"/>
</dbReference>
<keyword evidence="2" id="KW-0436">Ligase</keyword>
<accession>A0A7V2B2I9</accession>
<dbReference type="SUPFAM" id="SSF55205">
    <property type="entry name" value="EPT/RTPC-like"/>
    <property type="match status" value="1"/>
</dbReference>
<evidence type="ECO:0000256" key="5">
    <source>
        <dbReference type="NCBIfam" id="TIGR03399"/>
    </source>
</evidence>
<dbReference type="GO" id="GO:0000166">
    <property type="term" value="F:nucleotide binding"/>
    <property type="evidence" value="ECO:0007669"/>
    <property type="project" value="UniProtKB-KW"/>
</dbReference>
<comment type="similarity">
    <text evidence="1">Belongs to the RNA 3'-terminal cyclase family. Type 1 subfamily.</text>
</comment>
<comment type="catalytic activity">
    <reaction evidence="4">
        <text>a 3'-end 3'-phospho-ribonucleotide-RNA + ATP = a 3'-end 2',3'-cyclophospho-ribonucleotide-RNA + AMP + diphosphate</text>
        <dbReference type="Rhea" id="RHEA:23976"/>
        <dbReference type="Rhea" id="RHEA-COMP:10463"/>
        <dbReference type="Rhea" id="RHEA-COMP:10464"/>
        <dbReference type="ChEBI" id="CHEBI:30616"/>
        <dbReference type="ChEBI" id="CHEBI:33019"/>
        <dbReference type="ChEBI" id="CHEBI:83062"/>
        <dbReference type="ChEBI" id="CHEBI:83064"/>
        <dbReference type="ChEBI" id="CHEBI:456215"/>
        <dbReference type="EC" id="6.5.1.4"/>
    </reaction>
</comment>
<dbReference type="InterPro" id="IPR017770">
    <property type="entry name" value="RNA3'_term_phos_cyc_type_1"/>
</dbReference>
<dbReference type="EC" id="6.5.1.4" evidence="5"/>
<proteinExistence type="inferred from homology"/>
<keyword evidence="3" id="KW-0547">Nucleotide-binding</keyword>
<dbReference type="InterPro" id="IPR013791">
    <property type="entry name" value="RNA3'-term_phos_cycl_insert"/>
</dbReference>
<dbReference type="EMBL" id="DSGB01000006">
    <property type="protein sequence ID" value="HER97081.1"/>
    <property type="molecule type" value="Genomic_DNA"/>
</dbReference>
<dbReference type="SUPFAM" id="SSF52913">
    <property type="entry name" value="RNA 3'-terminal phosphate cyclase, RPTC, insert domain"/>
    <property type="match status" value="1"/>
</dbReference>
<dbReference type="InterPro" id="IPR000228">
    <property type="entry name" value="RNA3'_term_phos_cyc"/>
</dbReference>
<dbReference type="InterPro" id="IPR013792">
    <property type="entry name" value="RNA3'P_cycl/enolpyr_Trfase_a/b"/>
</dbReference>
<dbReference type="Pfam" id="PF01137">
    <property type="entry name" value="RTC"/>
    <property type="match status" value="1"/>
</dbReference>
<dbReference type="PANTHER" id="PTHR11096:SF0">
    <property type="entry name" value="RNA 3'-TERMINAL PHOSPHATE CYCLASE"/>
    <property type="match status" value="1"/>
</dbReference>
<dbReference type="PANTHER" id="PTHR11096">
    <property type="entry name" value="RNA 3' TERMINAL PHOSPHATE CYCLASE"/>
    <property type="match status" value="1"/>
</dbReference>
<dbReference type="InterPro" id="IPR023797">
    <property type="entry name" value="RNA3'_phos_cyclase_dom"/>
</dbReference>
<evidence type="ECO:0000313" key="8">
    <source>
        <dbReference type="EMBL" id="HER97081.1"/>
    </source>
</evidence>
<organism evidence="8">
    <name type="scientific">Rhodothermus marinus</name>
    <name type="common">Rhodothermus obamensis</name>
    <dbReference type="NCBI Taxonomy" id="29549"/>
    <lineage>
        <taxon>Bacteria</taxon>
        <taxon>Pseudomonadati</taxon>
        <taxon>Rhodothermota</taxon>
        <taxon>Rhodothermia</taxon>
        <taxon>Rhodothermales</taxon>
        <taxon>Rhodothermaceae</taxon>
        <taxon>Rhodothermus</taxon>
    </lineage>
</organism>
<dbReference type="Gene3D" id="3.30.360.20">
    <property type="entry name" value="RNA 3'-terminal phosphate cyclase, insert domain"/>
    <property type="match status" value="1"/>
</dbReference>
<dbReference type="PIRSF" id="PIRSF005378">
    <property type="entry name" value="RNA3'_term_phos_cycl_euk"/>
    <property type="match status" value="1"/>
</dbReference>
<name>A0A7V2B2I9_RHOMR</name>
<evidence type="ECO:0000256" key="2">
    <source>
        <dbReference type="ARBA" id="ARBA00022598"/>
    </source>
</evidence>